<proteinExistence type="predicted"/>
<dbReference type="GO" id="GO:0006355">
    <property type="term" value="P:regulation of DNA-templated transcription"/>
    <property type="evidence" value="ECO:0007669"/>
    <property type="project" value="InterPro"/>
</dbReference>
<dbReference type="SUPFAM" id="SSF54862">
    <property type="entry name" value="4Fe-4S ferredoxins"/>
    <property type="match status" value="1"/>
</dbReference>
<dbReference type="InterPro" id="IPR017896">
    <property type="entry name" value="4Fe4S_Fe-S-bd"/>
</dbReference>
<evidence type="ECO:0000259" key="5">
    <source>
        <dbReference type="PROSITE" id="PS50112"/>
    </source>
</evidence>
<dbReference type="EMBL" id="FNOU01000005">
    <property type="protein sequence ID" value="SDX66071.1"/>
    <property type="molecule type" value="Genomic_DNA"/>
</dbReference>
<dbReference type="Gene3D" id="1.10.15.40">
    <property type="entry name" value="Electron transport complex subunit B, putative Fe-S cluster"/>
    <property type="match status" value="1"/>
</dbReference>
<dbReference type="InterPro" id="IPR017900">
    <property type="entry name" value="4Fe4S_Fe_S_CS"/>
</dbReference>
<dbReference type="RefSeq" id="WP_090243855.1">
    <property type="nucleotide sequence ID" value="NZ_FNOU01000005.1"/>
</dbReference>
<dbReference type="Gene3D" id="3.30.70.20">
    <property type="match status" value="1"/>
</dbReference>
<keyword evidence="4" id="KW-0411">Iron-sulfur</keyword>
<dbReference type="Gene3D" id="3.30.450.20">
    <property type="entry name" value="PAS domain"/>
    <property type="match status" value="1"/>
</dbReference>
<name>A0A1H3DI51_EUBBA</name>
<sequence>MGVINFNKANCKNCYKCIRSCPVKSIRIVEHQAQIVEDLCIGCGNCFKVCPQNAKQVASDVDQIKEWLTGGPVVVSLAPSFPGSFNVAEPLRVVGALKALGFTAVEETAIGAEAVSKNYRVDYDGSKRHVITTSCPTVDIMVEKYYPQLVPYLSGVVSPMMAHGALLKEKYPDARVVFVGPCISKKLEVQEQSQNTCIDGVMTFDELDLWLTEAGYDIRQMPEVPLDSQACNVARFYPLAGGVAKSSVSDVAGPRRVIKIDGLKNCRDFLDNIDQLEESYWIEMNACLEGCVNGPGNTHSPLVQYERMERVRRYVENVDRDAFDADAVAQAPQREYTPQPMDIFSGIPEEAIVEILHKTGKYQSSDELNCGTCGYDSCREKAAAVYRGMAEIDMCLPYMRNRNEAVSNLIIATTPNAIAVLDRDYRILEFNSAAEQIFAVSKNDVMGQDFTQIFDYNPFTKLKNVEGNTYSGRGYYFQGGIHFMEILTYIPEQDMYMGIFVDISQEIKKENTFRQMQVETLEMAQKVIDKQMRVAHEIAGLLGETTAETKVTLTKLQKIVTTEAGED</sequence>
<accession>A0A1H3DI51</accession>
<evidence type="ECO:0000259" key="6">
    <source>
        <dbReference type="PROSITE" id="PS51379"/>
    </source>
</evidence>
<feature type="domain" description="4Fe-4S" evidence="7">
    <location>
        <begin position="351"/>
        <end position="412"/>
    </location>
</feature>
<feature type="domain" description="4Fe-4S ferredoxin-type" evidence="6">
    <location>
        <begin position="31"/>
        <end position="60"/>
    </location>
</feature>
<dbReference type="PROSITE" id="PS50112">
    <property type="entry name" value="PAS"/>
    <property type="match status" value="1"/>
</dbReference>
<dbReference type="SUPFAM" id="SSF55785">
    <property type="entry name" value="PYP-like sensor domain (PAS domain)"/>
    <property type="match status" value="1"/>
</dbReference>
<dbReference type="InterPro" id="IPR013767">
    <property type="entry name" value="PAS_fold"/>
</dbReference>
<dbReference type="PANTHER" id="PTHR11615">
    <property type="entry name" value="NITRATE, FORMATE, IRON DEHYDROGENASE"/>
    <property type="match status" value="1"/>
</dbReference>
<evidence type="ECO:0000259" key="7">
    <source>
        <dbReference type="PROSITE" id="PS51656"/>
    </source>
</evidence>
<feature type="domain" description="4Fe-4S ferredoxin-type" evidence="6">
    <location>
        <begin position="2"/>
        <end position="30"/>
    </location>
</feature>
<dbReference type="InterPro" id="IPR007202">
    <property type="entry name" value="4Fe-4S_dom"/>
</dbReference>
<dbReference type="NCBIfam" id="TIGR00229">
    <property type="entry name" value="sensory_box"/>
    <property type="match status" value="1"/>
</dbReference>
<dbReference type="PROSITE" id="PS00198">
    <property type="entry name" value="4FE4S_FER_1"/>
    <property type="match status" value="1"/>
</dbReference>
<reference evidence="9" key="1">
    <citation type="submission" date="2016-10" db="EMBL/GenBank/DDBJ databases">
        <authorList>
            <person name="Varghese N."/>
            <person name="Submissions S."/>
        </authorList>
    </citation>
    <scope>NUCLEOTIDE SEQUENCE [LARGE SCALE GENOMIC DNA]</scope>
    <source>
        <strain evidence="9">VPI 5359</strain>
    </source>
</reference>
<dbReference type="SMART" id="SM00091">
    <property type="entry name" value="PAS"/>
    <property type="match status" value="1"/>
</dbReference>
<dbReference type="InterPro" id="IPR000014">
    <property type="entry name" value="PAS"/>
</dbReference>
<keyword evidence="1" id="KW-0004">4Fe-4S</keyword>
<evidence type="ECO:0000256" key="1">
    <source>
        <dbReference type="ARBA" id="ARBA00022485"/>
    </source>
</evidence>
<dbReference type="Gene3D" id="3.40.950.10">
    <property type="entry name" value="Fe-only Hydrogenase (Larger Subunit), Chain L, domain 3"/>
    <property type="match status" value="1"/>
</dbReference>
<dbReference type="InterPro" id="IPR035965">
    <property type="entry name" value="PAS-like_dom_sf"/>
</dbReference>
<dbReference type="GO" id="GO:0046872">
    <property type="term" value="F:metal ion binding"/>
    <property type="evidence" value="ECO:0007669"/>
    <property type="project" value="UniProtKB-KW"/>
</dbReference>
<keyword evidence="2" id="KW-0479">Metal-binding</keyword>
<dbReference type="Proteomes" id="UP000199652">
    <property type="component" value="Unassembled WGS sequence"/>
</dbReference>
<dbReference type="Pfam" id="PF00989">
    <property type="entry name" value="PAS"/>
    <property type="match status" value="1"/>
</dbReference>
<keyword evidence="3" id="KW-0408">Iron</keyword>
<dbReference type="OrthoDB" id="9798098at2"/>
<feature type="domain" description="PAS" evidence="5">
    <location>
        <begin position="403"/>
        <end position="456"/>
    </location>
</feature>
<dbReference type="STRING" id="1528.SAMN04488579_10515"/>
<dbReference type="Pfam" id="PF13237">
    <property type="entry name" value="Fer4_10"/>
    <property type="match status" value="1"/>
</dbReference>
<dbReference type="PROSITE" id="PS51656">
    <property type="entry name" value="4FE4S"/>
    <property type="match status" value="1"/>
</dbReference>
<evidence type="ECO:0000256" key="3">
    <source>
        <dbReference type="ARBA" id="ARBA00023004"/>
    </source>
</evidence>
<dbReference type="PROSITE" id="PS51379">
    <property type="entry name" value="4FE4S_FER_2"/>
    <property type="match status" value="2"/>
</dbReference>
<dbReference type="InterPro" id="IPR050340">
    <property type="entry name" value="Cytosolic_Fe-S_CAF"/>
</dbReference>
<dbReference type="GO" id="GO:0051539">
    <property type="term" value="F:4 iron, 4 sulfur cluster binding"/>
    <property type="evidence" value="ECO:0007669"/>
    <property type="project" value="UniProtKB-KW"/>
</dbReference>
<dbReference type="SUPFAM" id="SSF53920">
    <property type="entry name" value="Fe-only hydrogenase"/>
    <property type="match status" value="1"/>
</dbReference>
<dbReference type="AlphaFoldDB" id="A0A1H3DI51"/>
<gene>
    <name evidence="8" type="ORF">SAMN04488579_10515</name>
</gene>
<dbReference type="InterPro" id="IPR004108">
    <property type="entry name" value="Fe_hydrogenase_lsu_C"/>
</dbReference>
<evidence type="ECO:0000256" key="2">
    <source>
        <dbReference type="ARBA" id="ARBA00022723"/>
    </source>
</evidence>
<keyword evidence="9" id="KW-1185">Reference proteome</keyword>
<organism evidence="8 9">
    <name type="scientific">Eubacterium barkeri</name>
    <name type="common">Clostridium barkeri</name>
    <dbReference type="NCBI Taxonomy" id="1528"/>
    <lineage>
        <taxon>Bacteria</taxon>
        <taxon>Bacillati</taxon>
        <taxon>Bacillota</taxon>
        <taxon>Clostridia</taxon>
        <taxon>Eubacteriales</taxon>
        <taxon>Eubacteriaceae</taxon>
        <taxon>Eubacterium</taxon>
    </lineage>
</organism>
<evidence type="ECO:0000256" key="4">
    <source>
        <dbReference type="ARBA" id="ARBA00023014"/>
    </source>
</evidence>
<dbReference type="CDD" id="cd00130">
    <property type="entry name" value="PAS"/>
    <property type="match status" value="1"/>
</dbReference>
<dbReference type="InterPro" id="IPR009016">
    <property type="entry name" value="Fe_hydrogenase"/>
</dbReference>
<protein>
    <submittedName>
        <fullName evidence="8">PAS domain S-box-containing protein</fullName>
    </submittedName>
</protein>
<dbReference type="Pfam" id="PF02906">
    <property type="entry name" value="Fe_hyd_lg_C"/>
    <property type="match status" value="1"/>
</dbReference>
<dbReference type="Pfam" id="PF04060">
    <property type="entry name" value="FeS"/>
    <property type="match status" value="1"/>
</dbReference>
<evidence type="ECO:0000313" key="8">
    <source>
        <dbReference type="EMBL" id="SDX66071.1"/>
    </source>
</evidence>
<evidence type="ECO:0000313" key="9">
    <source>
        <dbReference type="Proteomes" id="UP000199652"/>
    </source>
</evidence>